<dbReference type="SMART" id="SM00827">
    <property type="entry name" value="PKS_AT"/>
    <property type="match status" value="1"/>
</dbReference>
<evidence type="ECO:0000259" key="4">
    <source>
        <dbReference type="SMART" id="SM00827"/>
    </source>
</evidence>
<sequence length="326" mass="35093">MFSRVHLRFPFFDADLSSPLSPGPGAPVHFLQGVLGSMFTLCHLHDSISRDVVEKTNQSNLTARSRRVVDECRAVAGYSLGELTALVIAGTMTFEDGLRVVAERGVAMGQASLERPGGMLTVGIRMGTSSTAIDAACQAARDHCIAEMGTTRPVCQLASYLYPGVRVIAGDDKALKYIQSNAASFGLTRPIRLPVSGAFHTDMMASAVGALDRTLETISLVHPRIPVIANVTAKRYGHGPSIRKNLLKQLIQPVLWEQTMTALYQRPQQTNFPISLEVGPGGQLGMALRKTNRKAWFEQDCSLLPTGSPSPFPPNLPATGTAFGSF</sequence>
<name>A0A8C4PYX4_EPTBU</name>
<dbReference type="Gene3D" id="3.30.70.250">
    <property type="entry name" value="Malonyl-CoA ACP transacylase, ACP-binding"/>
    <property type="match status" value="1"/>
</dbReference>
<comment type="catalytic activity">
    <reaction evidence="2">
        <text>holo-[ACP] + malonyl-CoA = malonyl-[ACP] + CoA</text>
        <dbReference type="Rhea" id="RHEA:41792"/>
        <dbReference type="Rhea" id="RHEA-COMP:9623"/>
        <dbReference type="Rhea" id="RHEA-COMP:9685"/>
        <dbReference type="ChEBI" id="CHEBI:57287"/>
        <dbReference type="ChEBI" id="CHEBI:57384"/>
        <dbReference type="ChEBI" id="CHEBI:64479"/>
        <dbReference type="ChEBI" id="CHEBI:78449"/>
        <dbReference type="EC" id="2.3.1.39"/>
    </reaction>
    <physiologicalReaction direction="left-to-right" evidence="2">
        <dbReference type="Rhea" id="RHEA:41793"/>
    </physiologicalReaction>
</comment>
<dbReference type="GO" id="GO:0006633">
    <property type="term" value="P:fatty acid biosynthetic process"/>
    <property type="evidence" value="ECO:0007669"/>
    <property type="project" value="UniProtKB-UniPathway"/>
</dbReference>
<feature type="region of interest" description="Disordered" evidence="3">
    <location>
        <begin position="307"/>
        <end position="326"/>
    </location>
</feature>
<feature type="domain" description="Malonyl-CoA:ACP transacylase (MAT)" evidence="4">
    <location>
        <begin position="38"/>
        <end position="311"/>
    </location>
</feature>
<reference evidence="5" key="2">
    <citation type="submission" date="2025-09" db="UniProtKB">
        <authorList>
            <consortium name="Ensembl"/>
        </authorList>
    </citation>
    <scope>IDENTIFICATION</scope>
</reference>
<evidence type="ECO:0000313" key="5">
    <source>
        <dbReference type="Ensembl" id="ENSEBUP00000005894.1"/>
    </source>
</evidence>
<dbReference type="UniPathway" id="UPA00094"/>
<dbReference type="GeneTree" id="ENSGT00390000013715"/>
<dbReference type="InterPro" id="IPR052760">
    <property type="entry name" value="Mitochondrial_malonyltrans"/>
</dbReference>
<dbReference type="PANTHER" id="PTHR47170">
    <property type="entry name" value="MALONYL-COA ACP TRANSACYLASE, ACP-BINDING"/>
    <property type="match status" value="1"/>
</dbReference>
<accession>A0A8C4PYX4</accession>
<proteinExistence type="predicted"/>
<dbReference type="GO" id="GO:0004314">
    <property type="term" value="F:[acyl-carrier-protein] S-malonyltransferase activity"/>
    <property type="evidence" value="ECO:0007669"/>
    <property type="project" value="UniProtKB-EC"/>
</dbReference>
<evidence type="ECO:0000256" key="1">
    <source>
        <dbReference type="ARBA" id="ARBA00005194"/>
    </source>
</evidence>
<comment type="pathway">
    <text evidence="1">Lipid metabolism; fatty acid biosynthesis.</text>
</comment>
<evidence type="ECO:0000313" key="6">
    <source>
        <dbReference type="Proteomes" id="UP000694388"/>
    </source>
</evidence>
<dbReference type="Gene3D" id="3.40.366.10">
    <property type="entry name" value="Malonyl-Coenzyme A Acyl Carrier Protein, domain 2"/>
    <property type="match status" value="1"/>
</dbReference>
<keyword evidence="6" id="KW-1185">Reference proteome</keyword>
<dbReference type="InterPro" id="IPR014043">
    <property type="entry name" value="Acyl_transferase_dom"/>
</dbReference>
<dbReference type="InterPro" id="IPR001227">
    <property type="entry name" value="Ac_transferase_dom_sf"/>
</dbReference>
<evidence type="ECO:0000256" key="2">
    <source>
        <dbReference type="ARBA" id="ARBA00048404"/>
    </source>
</evidence>
<dbReference type="Ensembl" id="ENSEBUT00000006339.1">
    <property type="protein sequence ID" value="ENSEBUP00000005894.1"/>
    <property type="gene ID" value="ENSEBUG00000003912.1"/>
</dbReference>
<dbReference type="SUPFAM" id="SSF52151">
    <property type="entry name" value="FabD/lysophospholipase-like"/>
    <property type="match status" value="1"/>
</dbReference>
<dbReference type="SUPFAM" id="SSF55048">
    <property type="entry name" value="Probable ACP-binding domain of malonyl-CoA ACP transacylase"/>
    <property type="match status" value="1"/>
</dbReference>
<dbReference type="InterPro" id="IPR016035">
    <property type="entry name" value="Acyl_Trfase/lysoPLipase"/>
</dbReference>
<dbReference type="PANTHER" id="PTHR47170:SF2">
    <property type="entry name" value="MALONYL-COA:ACP TRANSACYLASE (MAT) DOMAIN-CONTAINING PROTEIN"/>
    <property type="match status" value="1"/>
</dbReference>
<dbReference type="AlphaFoldDB" id="A0A8C4PYX4"/>
<dbReference type="Pfam" id="PF00698">
    <property type="entry name" value="Acyl_transf_1"/>
    <property type="match status" value="1"/>
</dbReference>
<reference evidence="5" key="1">
    <citation type="submission" date="2025-08" db="UniProtKB">
        <authorList>
            <consortium name="Ensembl"/>
        </authorList>
    </citation>
    <scope>IDENTIFICATION</scope>
</reference>
<dbReference type="InterPro" id="IPR016036">
    <property type="entry name" value="Malonyl_transacylase_ACP-bd"/>
</dbReference>
<protein>
    <submittedName>
        <fullName evidence="5">Malonyl CoA:ACP acyltransferase (mitochondrial)</fullName>
    </submittedName>
</protein>
<evidence type="ECO:0000256" key="3">
    <source>
        <dbReference type="SAM" id="MobiDB-lite"/>
    </source>
</evidence>
<organism evidence="5 6">
    <name type="scientific">Eptatretus burgeri</name>
    <name type="common">Inshore hagfish</name>
    <dbReference type="NCBI Taxonomy" id="7764"/>
    <lineage>
        <taxon>Eukaryota</taxon>
        <taxon>Metazoa</taxon>
        <taxon>Chordata</taxon>
        <taxon>Craniata</taxon>
        <taxon>Vertebrata</taxon>
        <taxon>Cyclostomata</taxon>
        <taxon>Myxini</taxon>
        <taxon>Myxiniformes</taxon>
        <taxon>Myxinidae</taxon>
        <taxon>Eptatretinae</taxon>
        <taxon>Eptatretus</taxon>
    </lineage>
</organism>
<dbReference type="Proteomes" id="UP000694388">
    <property type="component" value="Unplaced"/>
</dbReference>